<dbReference type="Gramene" id="GBG69951">
    <property type="protein sequence ID" value="GBG69951"/>
    <property type="gene ID" value="CBR_g4778"/>
</dbReference>
<dbReference type="InterPro" id="IPR020568">
    <property type="entry name" value="Ribosomal_Su5_D2-typ_SF"/>
</dbReference>
<keyword evidence="2" id="KW-0067">ATP-binding</keyword>
<dbReference type="SUPFAM" id="SSF54211">
    <property type="entry name" value="Ribosomal protein S5 domain 2-like"/>
    <property type="match status" value="1"/>
</dbReference>
<proteinExistence type="predicted"/>
<dbReference type="Gene3D" id="3.10.10.10">
    <property type="entry name" value="HIV Type 1 Reverse Transcriptase, subunit A, domain 1"/>
    <property type="match status" value="1"/>
</dbReference>
<dbReference type="FunFam" id="3.30.70.270:FF:000020">
    <property type="entry name" value="Transposon Tf2-6 polyprotein-like Protein"/>
    <property type="match status" value="1"/>
</dbReference>
<dbReference type="InterPro" id="IPR043502">
    <property type="entry name" value="DNA/RNA_pol_sf"/>
</dbReference>
<evidence type="ECO:0000313" key="5">
    <source>
        <dbReference type="Proteomes" id="UP000265515"/>
    </source>
</evidence>
<reference evidence="4 5" key="1">
    <citation type="journal article" date="2018" name="Cell">
        <title>The Chara Genome: Secondary Complexity and Implications for Plant Terrestrialization.</title>
        <authorList>
            <person name="Nishiyama T."/>
            <person name="Sakayama H."/>
            <person name="Vries J.D."/>
            <person name="Buschmann H."/>
            <person name="Saint-Marcoux D."/>
            <person name="Ullrich K.K."/>
            <person name="Haas F.B."/>
            <person name="Vanderstraeten L."/>
            <person name="Becker D."/>
            <person name="Lang D."/>
            <person name="Vosolsobe S."/>
            <person name="Rombauts S."/>
            <person name="Wilhelmsson P.K.I."/>
            <person name="Janitza P."/>
            <person name="Kern R."/>
            <person name="Heyl A."/>
            <person name="Rumpler F."/>
            <person name="Villalobos L.I.A.C."/>
            <person name="Clay J.M."/>
            <person name="Skokan R."/>
            <person name="Toyoda A."/>
            <person name="Suzuki Y."/>
            <person name="Kagoshima H."/>
            <person name="Schijlen E."/>
            <person name="Tajeshwar N."/>
            <person name="Catarino B."/>
            <person name="Hetherington A.J."/>
            <person name="Saltykova A."/>
            <person name="Bonnot C."/>
            <person name="Breuninger H."/>
            <person name="Symeonidi A."/>
            <person name="Radhakrishnan G.V."/>
            <person name="Van Nieuwerburgh F."/>
            <person name="Deforce D."/>
            <person name="Chang C."/>
            <person name="Karol K.G."/>
            <person name="Hedrich R."/>
            <person name="Ulvskov P."/>
            <person name="Glockner G."/>
            <person name="Delwiche C.F."/>
            <person name="Petrasek J."/>
            <person name="Van de Peer Y."/>
            <person name="Friml J."/>
            <person name="Beilby M."/>
            <person name="Dolan L."/>
            <person name="Kohara Y."/>
            <person name="Sugano S."/>
            <person name="Fujiyama A."/>
            <person name="Delaux P.-M."/>
            <person name="Quint M."/>
            <person name="TheiBen G."/>
            <person name="Hagemann M."/>
            <person name="Harholt J."/>
            <person name="Dunand C."/>
            <person name="Zachgo S."/>
            <person name="Langdale J."/>
            <person name="Maumus F."/>
            <person name="Straeten D.V.D."/>
            <person name="Gould S.B."/>
            <person name="Rensing S.A."/>
        </authorList>
    </citation>
    <scope>NUCLEOTIDE SEQUENCE [LARGE SCALE GENOMIC DNA]</scope>
    <source>
        <strain evidence="4 5">S276</strain>
    </source>
</reference>
<dbReference type="InterPro" id="IPR000477">
    <property type="entry name" value="RT_dom"/>
</dbReference>
<evidence type="ECO:0000259" key="3">
    <source>
        <dbReference type="PROSITE" id="PS50878"/>
    </source>
</evidence>
<name>A0A388KIS2_CHABU</name>
<dbReference type="InterPro" id="IPR006204">
    <property type="entry name" value="GHMP_kinase_N_dom"/>
</dbReference>
<comment type="caution">
    <text evidence="4">The sequence shown here is derived from an EMBL/GenBank/DDBJ whole genome shotgun (WGS) entry which is preliminary data.</text>
</comment>
<evidence type="ECO:0000256" key="1">
    <source>
        <dbReference type="ARBA" id="ARBA00022741"/>
    </source>
</evidence>
<protein>
    <recommendedName>
        <fullName evidence="3">Reverse transcriptase domain-containing protein</fullName>
    </recommendedName>
</protein>
<dbReference type="InterPro" id="IPR043128">
    <property type="entry name" value="Rev_trsase/Diguanyl_cyclase"/>
</dbReference>
<sequence length="669" mass="74380">MKQERRQGKTKLIFFKLRINGCYIRALTDYGATANYFYDVRKARLGMKQVTLQNPCRTQVGNQEVVTSTHVFKGGCKVFSKIDLKFDDLLDAASGCKVFSKIDLKSGYHQVEVDPADQHKIAFKTRDGLYEFTIRPFGLTNSPATFQSLMDKVFRSQINRFGVVYLDDILICSKSMKENMRHLEEVLQILKDAQLHLNLEKSEFGRDNVIYLGHRLSAAGLELEATKFEVIRKWPQPTNVRELRSFLGLASYYRTFVPKFSIIARPLSKLTSKNVSYTWDGECTTAFQALKEALLELLCSQVAKMANLASADGATAIRVVASPYRICPIGAHIDHQGGPVTAMAISAGVLLGFVPSKTSEVRLRSNQFRGEVHFSVDAVPAKRNPENENEIQNREAHSDHSVLFEDDIQEHHEEHEEEEKCWGNFIRGAAVALKHRGYELDQGIIGIVDGTRGMEEGGVSSSAAVGVACLLALENANGIHISAEENIELDRLIENGYLGLRNGILDQSAILLSRQNCLTVIDCKERTHMLVKSAGGGCNPDEQEDGIAAVTGPGDRFQILLAFSGLKKALTSTPGYNRRVDECCEAARILMKAARQSTDEKPLLGNITMEEYTAHKEELGEVHAKRAAHFFGEVRRVYRGLEEWKCGNLAGFGKLVSESGASSINNYEC</sequence>
<dbReference type="Proteomes" id="UP000265515">
    <property type="component" value="Unassembled WGS sequence"/>
</dbReference>
<dbReference type="CDD" id="cd01647">
    <property type="entry name" value="RT_LTR"/>
    <property type="match status" value="1"/>
</dbReference>
<dbReference type="STRING" id="69332.A0A388KIS2"/>
<dbReference type="PANTHER" id="PTHR37984:SF5">
    <property type="entry name" value="PROTEIN NYNRIN-LIKE"/>
    <property type="match status" value="1"/>
</dbReference>
<dbReference type="Gene3D" id="3.30.230.10">
    <property type="match status" value="1"/>
</dbReference>
<dbReference type="PANTHER" id="PTHR37984">
    <property type="entry name" value="PROTEIN CBG26694"/>
    <property type="match status" value="1"/>
</dbReference>
<dbReference type="EMBL" id="BFEA01000123">
    <property type="protein sequence ID" value="GBG69951.1"/>
    <property type="molecule type" value="Genomic_DNA"/>
</dbReference>
<dbReference type="InterPro" id="IPR036554">
    <property type="entry name" value="GHMP_kinase_C_sf"/>
</dbReference>
<dbReference type="SUPFAM" id="SSF55060">
    <property type="entry name" value="GHMP Kinase, C-terminal domain"/>
    <property type="match status" value="1"/>
</dbReference>
<dbReference type="AlphaFoldDB" id="A0A388KIS2"/>
<dbReference type="OrthoDB" id="275179at2759"/>
<accession>A0A388KIS2</accession>
<evidence type="ECO:0000256" key="2">
    <source>
        <dbReference type="ARBA" id="ARBA00022840"/>
    </source>
</evidence>
<dbReference type="InterPro" id="IPR014721">
    <property type="entry name" value="Ribsml_uS5_D2-typ_fold_subgr"/>
</dbReference>
<dbReference type="GO" id="GO:0005524">
    <property type="term" value="F:ATP binding"/>
    <property type="evidence" value="ECO:0007669"/>
    <property type="project" value="UniProtKB-KW"/>
</dbReference>
<keyword evidence="1" id="KW-0547">Nucleotide-binding</keyword>
<feature type="non-terminal residue" evidence="4">
    <location>
        <position position="669"/>
    </location>
</feature>
<dbReference type="GO" id="GO:0005975">
    <property type="term" value="P:carbohydrate metabolic process"/>
    <property type="evidence" value="ECO:0007669"/>
    <property type="project" value="UniProtKB-ARBA"/>
</dbReference>
<dbReference type="Pfam" id="PF00078">
    <property type="entry name" value="RVT_1"/>
    <property type="match status" value="1"/>
</dbReference>
<organism evidence="4 5">
    <name type="scientific">Chara braunii</name>
    <name type="common">Braun's stonewort</name>
    <dbReference type="NCBI Taxonomy" id="69332"/>
    <lineage>
        <taxon>Eukaryota</taxon>
        <taxon>Viridiplantae</taxon>
        <taxon>Streptophyta</taxon>
        <taxon>Charophyceae</taxon>
        <taxon>Charales</taxon>
        <taxon>Characeae</taxon>
        <taxon>Chara</taxon>
    </lineage>
</organism>
<evidence type="ECO:0000313" key="4">
    <source>
        <dbReference type="EMBL" id="GBG69951.1"/>
    </source>
</evidence>
<dbReference type="SUPFAM" id="SSF56672">
    <property type="entry name" value="DNA/RNA polymerases"/>
    <property type="match status" value="1"/>
</dbReference>
<gene>
    <name evidence="4" type="ORF">CBR_g4778</name>
</gene>
<feature type="domain" description="Reverse transcriptase" evidence="3">
    <location>
        <begin position="1"/>
        <end position="216"/>
    </location>
</feature>
<dbReference type="Gene3D" id="3.30.70.270">
    <property type="match status" value="2"/>
</dbReference>
<keyword evidence="5" id="KW-1185">Reference proteome</keyword>
<dbReference type="Gene3D" id="3.30.70.890">
    <property type="entry name" value="GHMP kinase, C-terminal domain"/>
    <property type="match status" value="1"/>
</dbReference>
<dbReference type="PRINTS" id="PR00959">
    <property type="entry name" value="MEVGALKINASE"/>
</dbReference>
<dbReference type="Pfam" id="PF00288">
    <property type="entry name" value="GHMP_kinases_N"/>
    <property type="match status" value="1"/>
</dbReference>
<dbReference type="PROSITE" id="PS50878">
    <property type="entry name" value="RT_POL"/>
    <property type="match status" value="1"/>
</dbReference>
<dbReference type="InterPro" id="IPR050951">
    <property type="entry name" value="Retrovirus_Pol_polyprotein"/>
</dbReference>